<feature type="coiled-coil region" evidence="1">
    <location>
        <begin position="189"/>
        <end position="244"/>
    </location>
</feature>
<dbReference type="EMBL" id="CAJNOK010027214">
    <property type="protein sequence ID" value="CAF1416205.1"/>
    <property type="molecule type" value="Genomic_DNA"/>
</dbReference>
<evidence type="ECO:0000313" key="4">
    <source>
        <dbReference type="Proteomes" id="UP000682733"/>
    </source>
</evidence>
<accession>A0A8S2SFM7</accession>
<proteinExistence type="predicted"/>
<protein>
    <submittedName>
        <fullName evidence="3">Uncharacterized protein</fullName>
    </submittedName>
</protein>
<evidence type="ECO:0000256" key="1">
    <source>
        <dbReference type="SAM" id="Coils"/>
    </source>
</evidence>
<comment type="caution">
    <text evidence="3">The sequence shown here is derived from an EMBL/GenBank/DDBJ whole genome shotgun (WGS) entry which is preliminary data.</text>
</comment>
<evidence type="ECO:0000313" key="2">
    <source>
        <dbReference type="EMBL" id="CAF1416205.1"/>
    </source>
</evidence>
<reference evidence="3" key="1">
    <citation type="submission" date="2021-02" db="EMBL/GenBank/DDBJ databases">
        <authorList>
            <person name="Nowell W R."/>
        </authorList>
    </citation>
    <scope>NUCLEOTIDE SEQUENCE</scope>
</reference>
<dbReference type="AlphaFoldDB" id="A0A8S2SFM7"/>
<feature type="non-terminal residue" evidence="3">
    <location>
        <position position="396"/>
    </location>
</feature>
<sequence length="396" mass="45702">TSEKICRADYSIFKECNESLHRFERTNQIEIDLKQIHQSYDDLIQVEELQNNLIIHLNQYERIKFVLDEIRQTISSLQMGGQDNLNKLLNQNETKWSHLSTATNDNLTQLLNDKRIQRSIDQLNEQCLKISEQININSLILFQQEIETNLNSIDHEIDQCLTSTNETFVNQSRECLQDQKAAKVMHNHIEILKQATINLEQKAIKLQNRLNASVSISDKIDENIRNLKRKLTTYENDLTRLKNEIPNNASDKHIRAEIAVLHLTNENNDLAVRQIPQTTDEATIIIDVSDFMDKDPTLKNSSIMSAMILSVTEKLNELNLARDKTIVKKKIHEEINSLISNRNRIARQKRISKEATWHKHSVSITVPTETVYVDTATPKNLLPNDDIFNPLAPGDV</sequence>
<evidence type="ECO:0000313" key="3">
    <source>
        <dbReference type="EMBL" id="CAF4218395.1"/>
    </source>
</evidence>
<organism evidence="3 4">
    <name type="scientific">Didymodactylos carnosus</name>
    <dbReference type="NCBI Taxonomy" id="1234261"/>
    <lineage>
        <taxon>Eukaryota</taxon>
        <taxon>Metazoa</taxon>
        <taxon>Spiralia</taxon>
        <taxon>Gnathifera</taxon>
        <taxon>Rotifera</taxon>
        <taxon>Eurotatoria</taxon>
        <taxon>Bdelloidea</taxon>
        <taxon>Philodinida</taxon>
        <taxon>Philodinidae</taxon>
        <taxon>Didymodactylos</taxon>
    </lineage>
</organism>
<keyword evidence="1" id="KW-0175">Coiled coil</keyword>
<dbReference type="EMBL" id="CAJOBA010048963">
    <property type="protein sequence ID" value="CAF4218395.1"/>
    <property type="molecule type" value="Genomic_DNA"/>
</dbReference>
<gene>
    <name evidence="2" type="ORF">OVA965_LOCUS33538</name>
    <name evidence="3" type="ORF">TMI583_LOCUS34424</name>
</gene>
<name>A0A8S2SFM7_9BILA</name>
<dbReference type="Proteomes" id="UP000682733">
    <property type="component" value="Unassembled WGS sequence"/>
</dbReference>
<dbReference type="Proteomes" id="UP000677228">
    <property type="component" value="Unassembled WGS sequence"/>
</dbReference>